<protein>
    <submittedName>
        <fullName evidence="1">Uncharacterized protein</fullName>
    </submittedName>
</protein>
<reference evidence="1" key="1">
    <citation type="submission" date="2022-09" db="EMBL/GenBank/DDBJ databases">
        <title>A Global Phylogenomic Analysis of the Shiitake Genus Lentinula.</title>
        <authorList>
            <consortium name="DOE Joint Genome Institute"/>
            <person name="Sierra-Patev S."/>
            <person name="Min B."/>
            <person name="Naranjo-Ortiz M."/>
            <person name="Looney B."/>
            <person name="Konkel Z."/>
            <person name="Slot J.C."/>
            <person name="Sakamoto Y."/>
            <person name="Steenwyk J.L."/>
            <person name="Rokas A."/>
            <person name="Carro J."/>
            <person name="Camarero S."/>
            <person name="Ferreira P."/>
            <person name="Molpeceres G."/>
            <person name="Ruiz-Duenas F.J."/>
            <person name="Serrano A."/>
            <person name="Henrissat B."/>
            <person name="Drula E."/>
            <person name="Hughes K.W."/>
            <person name="Mata J.L."/>
            <person name="Ishikawa N.K."/>
            <person name="Vargas-Isla R."/>
            <person name="Ushijima S."/>
            <person name="Smith C.A."/>
            <person name="Ahrendt S."/>
            <person name="Andreopoulos W."/>
            <person name="He G."/>
            <person name="Labutti K."/>
            <person name="Lipzen A."/>
            <person name="Ng V."/>
            <person name="Riley R."/>
            <person name="Sandor L."/>
            <person name="Barry K."/>
            <person name="Martinez A.T."/>
            <person name="Xiao Y."/>
            <person name="Gibbons J.G."/>
            <person name="Terashima K."/>
            <person name="Grigoriev I.V."/>
            <person name="Hibbett D.S."/>
        </authorList>
    </citation>
    <scope>NUCLEOTIDE SEQUENCE</scope>
    <source>
        <strain evidence="1">TMI1499</strain>
    </source>
</reference>
<evidence type="ECO:0000313" key="2">
    <source>
        <dbReference type="Proteomes" id="UP001163835"/>
    </source>
</evidence>
<dbReference type="EMBL" id="MU796695">
    <property type="protein sequence ID" value="KAJ3803828.1"/>
    <property type="molecule type" value="Genomic_DNA"/>
</dbReference>
<sequence>MPARRHSREHKTAQERNRETICESRRSTYKEKVNKKLAEEIQERETRKVAQSVTQESENTPSTLLGSLKCTELDVLASKEAEATVTALMACSKPNFTEIDHNATKEAEATASLLTGSSKRTDDYKDLEELEEDLTAVVDQMESSVARVRKHSDGNEGGLREVNGYLKEISIWLEDLRGFNHSALWGVDALREDLREGGRIRYLVTQPLTIS</sequence>
<organism evidence="1 2">
    <name type="scientific">Lentinula aff. lateritia</name>
    <dbReference type="NCBI Taxonomy" id="2804960"/>
    <lineage>
        <taxon>Eukaryota</taxon>
        <taxon>Fungi</taxon>
        <taxon>Dikarya</taxon>
        <taxon>Basidiomycota</taxon>
        <taxon>Agaricomycotina</taxon>
        <taxon>Agaricomycetes</taxon>
        <taxon>Agaricomycetidae</taxon>
        <taxon>Agaricales</taxon>
        <taxon>Marasmiineae</taxon>
        <taxon>Omphalotaceae</taxon>
        <taxon>Lentinula</taxon>
    </lineage>
</organism>
<proteinExistence type="predicted"/>
<dbReference type="Proteomes" id="UP001163835">
    <property type="component" value="Unassembled WGS sequence"/>
</dbReference>
<keyword evidence="2" id="KW-1185">Reference proteome</keyword>
<gene>
    <name evidence="1" type="ORF">F5876DRAFT_71136</name>
</gene>
<comment type="caution">
    <text evidence="1">The sequence shown here is derived from an EMBL/GenBank/DDBJ whole genome shotgun (WGS) entry which is preliminary data.</text>
</comment>
<accession>A0ACC1TGT5</accession>
<evidence type="ECO:0000313" key="1">
    <source>
        <dbReference type="EMBL" id="KAJ3803828.1"/>
    </source>
</evidence>
<name>A0ACC1TGT5_9AGAR</name>